<sequence length="272" mass="32082">MASETQPARSINLPAELLLEVFGHLNWRSHIPCMQVSKTWRELLMSENLRYKRYTPKGFHRLLDSDVWNRVLPRTFFFDIFEDKILSSELQSYKLEVSNPSFPCEEDAILPIPFHRILEENIFYEGKNIGASQQEASINNQESDISPSARALDGVCMGVSYRYYPYSHPPDGRCFLFKEHPEIRDMSLADFFNFMAKNIFRLEQLEDYERARIKVTPHPHPADPETEYFLGFEVWVETVEWKNGEISKRMPRPPRNPEVPSRRTKQRRRVVP</sequence>
<evidence type="ECO:0000256" key="1">
    <source>
        <dbReference type="SAM" id="MobiDB-lite"/>
    </source>
</evidence>
<dbReference type="InterPro" id="IPR036047">
    <property type="entry name" value="F-box-like_dom_sf"/>
</dbReference>
<evidence type="ECO:0000313" key="3">
    <source>
        <dbReference type="EMBL" id="KAK6360577.1"/>
    </source>
</evidence>
<dbReference type="SMART" id="SM00256">
    <property type="entry name" value="FBOX"/>
    <property type="match status" value="1"/>
</dbReference>
<protein>
    <recommendedName>
        <fullName evidence="2">F-box domain-containing protein</fullName>
    </recommendedName>
</protein>
<dbReference type="PROSITE" id="PS50181">
    <property type="entry name" value="FBOX"/>
    <property type="match status" value="1"/>
</dbReference>
<dbReference type="EMBL" id="JAVHNS010000003">
    <property type="protein sequence ID" value="KAK6360577.1"/>
    <property type="molecule type" value="Genomic_DNA"/>
</dbReference>
<comment type="caution">
    <text evidence="3">The sequence shown here is derived from an EMBL/GenBank/DDBJ whole genome shotgun (WGS) entry which is preliminary data.</text>
</comment>
<feature type="region of interest" description="Disordered" evidence="1">
    <location>
        <begin position="247"/>
        <end position="272"/>
    </location>
</feature>
<dbReference type="Proteomes" id="UP001373714">
    <property type="component" value="Unassembled WGS sequence"/>
</dbReference>
<proteinExistence type="predicted"/>
<name>A0AAV9VIJ0_9PEZI</name>
<evidence type="ECO:0000313" key="4">
    <source>
        <dbReference type="Proteomes" id="UP001373714"/>
    </source>
</evidence>
<organism evidence="3 4">
    <name type="scientific">Orbilia blumenaviensis</name>
    <dbReference type="NCBI Taxonomy" id="1796055"/>
    <lineage>
        <taxon>Eukaryota</taxon>
        <taxon>Fungi</taxon>
        <taxon>Dikarya</taxon>
        <taxon>Ascomycota</taxon>
        <taxon>Pezizomycotina</taxon>
        <taxon>Orbiliomycetes</taxon>
        <taxon>Orbiliales</taxon>
        <taxon>Orbiliaceae</taxon>
        <taxon>Orbilia</taxon>
    </lineage>
</organism>
<gene>
    <name evidence="3" type="ORF">TWF730_006716</name>
</gene>
<dbReference type="CDD" id="cd09917">
    <property type="entry name" value="F-box_SF"/>
    <property type="match status" value="1"/>
</dbReference>
<keyword evidence="4" id="KW-1185">Reference proteome</keyword>
<dbReference type="SUPFAM" id="SSF81383">
    <property type="entry name" value="F-box domain"/>
    <property type="match status" value="1"/>
</dbReference>
<reference evidence="3 4" key="1">
    <citation type="submission" date="2019-10" db="EMBL/GenBank/DDBJ databases">
        <authorList>
            <person name="Palmer J.M."/>
        </authorList>
    </citation>
    <scope>NUCLEOTIDE SEQUENCE [LARGE SCALE GENOMIC DNA]</scope>
    <source>
        <strain evidence="3 4">TWF730</strain>
    </source>
</reference>
<feature type="compositionally biased region" description="Basic residues" evidence="1">
    <location>
        <begin position="262"/>
        <end position="272"/>
    </location>
</feature>
<dbReference type="AlphaFoldDB" id="A0AAV9VIJ0"/>
<evidence type="ECO:0000259" key="2">
    <source>
        <dbReference type="PROSITE" id="PS50181"/>
    </source>
</evidence>
<dbReference type="Pfam" id="PF12937">
    <property type="entry name" value="F-box-like"/>
    <property type="match status" value="1"/>
</dbReference>
<feature type="domain" description="F-box" evidence="2">
    <location>
        <begin position="7"/>
        <end position="54"/>
    </location>
</feature>
<accession>A0AAV9VIJ0</accession>
<dbReference type="InterPro" id="IPR001810">
    <property type="entry name" value="F-box_dom"/>
</dbReference>
<dbReference type="Gene3D" id="1.20.1280.50">
    <property type="match status" value="1"/>
</dbReference>